<dbReference type="KEGG" id="cpre:Csp1_23660"/>
<gene>
    <name evidence="2" type="ORF">Csp1_23660</name>
</gene>
<dbReference type="OrthoDB" id="6637137at2"/>
<proteinExistence type="predicted"/>
<dbReference type="CDD" id="cd00093">
    <property type="entry name" value="HTH_XRE"/>
    <property type="match status" value="1"/>
</dbReference>
<dbReference type="Pfam" id="PF13560">
    <property type="entry name" value="HTH_31"/>
    <property type="match status" value="1"/>
</dbReference>
<dbReference type="AlphaFoldDB" id="A0A2Z3YQN7"/>
<keyword evidence="3" id="KW-1185">Reference proteome</keyword>
<feature type="domain" description="HTH cro/C1-type" evidence="1">
    <location>
        <begin position="22"/>
        <end position="74"/>
    </location>
</feature>
<dbReference type="PROSITE" id="PS50943">
    <property type="entry name" value="HTH_CROC1"/>
    <property type="match status" value="1"/>
</dbReference>
<name>A0A2Z3YQN7_9CORY</name>
<sequence length="107" mass="11916">MPTRGHVPVAVRRAERTMGENLRTQRTLLGLTAAMVAERAGISPGTLRHIEQGEPVRSEALLKVLRVLGMLNPVVEATDPYHTDVGILRANEHLPQRVRVPREDRGR</sequence>
<dbReference type="InterPro" id="IPR010982">
    <property type="entry name" value="Lambda_DNA-bd_dom_sf"/>
</dbReference>
<dbReference type="SMART" id="SM00530">
    <property type="entry name" value="HTH_XRE"/>
    <property type="match status" value="1"/>
</dbReference>
<dbReference type="InterPro" id="IPR001387">
    <property type="entry name" value="Cro/C1-type_HTH"/>
</dbReference>
<dbReference type="RefSeq" id="WP_110482149.1">
    <property type="nucleotide sequence ID" value="NZ_CP024988.1"/>
</dbReference>
<evidence type="ECO:0000313" key="3">
    <source>
        <dbReference type="Proteomes" id="UP000247696"/>
    </source>
</evidence>
<accession>A0A2Z3YQN7</accession>
<protein>
    <recommendedName>
        <fullName evidence="1">HTH cro/C1-type domain-containing protein</fullName>
    </recommendedName>
</protein>
<dbReference type="STRING" id="1737425.GCA_900049755_01504"/>
<dbReference type="Gene3D" id="1.10.260.40">
    <property type="entry name" value="lambda repressor-like DNA-binding domains"/>
    <property type="match status" value="1"/>
</dbReference>
<reference evidence="3" key="1">
    <citation type="submission" date="2017-11" db="EMBL/GenBank/DDBJ databases">
        <title>Otitis media/interna in a cat caused by the recently described species Corynebacterium provencense.</title>
        <authorList>
            <person name="Kittl S."/>
            <person name="Brodard I."/>
            <person name="Rychener L."/>
            <person name="Jores J."/>
            <person name="Roosje P."/>
            <person name="Gobeli Brawand S."/>
        </authorList>
    </citation>
    <scope>NUCLEOTIDE SEQUENCE [LARGE SCALE GENOMIC DNA]</scope>
    <source>
        <strain evidence="3">17KM38</strain>
    </source>
</reference>
<organism evidence="2 3">
    <name type="scientific">Corynebacterium provencense</name>
    <dbReference type="NCBI Taxonomy" id="1737425"/>
    <lineage>
        <taxon>Bacteria</taxon>
        <taxon>Bacillati</taxon>
        <taxon>Actinomycetota</taxon>
        <taxon>Actinomycetes</taxon>
        <taxon>Mycobacteriales</taxon>
        <taxon>Corynebacteriaceae</taxon>
        <taxon>Corynebacterium</taxon>
    </lineage>
</organism>
<evidence type="ECO:0000259" key="1">
    <source>
        <dbReference type="PROSITE" id="PS50943"/>
    </source>
</evidence>
<dbReference type="SUPFAM" id="SSF47413">
    <property type="entry name" value="lambda repressor-like DNA-binding domains"/>
    <property type="match status" value="1"/>
</dbReference>
<dbReference type="Proteomes" id="UP000247696">
    <property type="component" value="Chromosome"/>
</dbReference>
<dbReference type="EMBL" id="CP024988">
    <property type="protein sequence ID" value="AWT27116.1"/>
    <property type="molecule type" value="Genomic_DNA"/>
</dbReference>
<dbReference type="GO" id="GO:0003677">
    <property type="term" value="F:DNA binding"/>
    <property type="evidence" value="ECO:0007669"/>
    <property type="project" value="InterPro"/>
</dbReference>
<evidence type="ECO:0000313" key="2">
    <source>
        <dbReference type="EMBL" id="AWT27116.1"/>
    </source>
</evidence>